<evidence type="ECO:0000256" key="4">
    <source>
        <dbReference type="ARBA" id="ARBA00022630"/>
    </source>
</evidence>
<dbReference type="OrthoDB" id="3169239at2"/>
<feature type="compositionally biased region" description="Basic and acidic residues" evidence="10">
    <location>
        <begin position="648"/>
        <end position="663"/>
    </location>
</feature>
<keyword evidence="5" id="KW-0288">FMN</keyword>
<evidence type="ECO:0000256" key="6">
    <source>
        <dbReference type="ARBA" id="ARBA00022723"/>
    </source>
</evidence>
<dbReference type="Gene3D" id="3.20.20.70">
    <property type="entry name" value="Aldolase class I"/>
    <property type="match status" value="1"/>
</dbReference>
<dbReference type="PANTHER" id="PTHR42917">
    <property type="entry name" value="2,4-DIENOYL-COA REDUCTASE"/>
    <property type="match status" value="1"/>
</dbReference>
<feature type="domain" description="NADH:flavin oxidoreductase/NADH oxidase N-terminal" evidence="11">
    <location>
        <begin position="14"/>
        <end position="334"/>
    </location>
</feature>
<dbReference type="GO" id="GO:0010181">
    <property type="term" value="F:FMN binding"/>
    <property type="evidence" value="ECO:0007669"/>
    <property type="project" value="InterPro"/>
</dbReference>
<sequence>MTGEPRGAARTAATPVRLGALTLANRVVAAPMERNYCGPDGVPTGHYEHQVSALARGGSALVYAEAAYVRADGRVRPRQLAIDDDGAIAGVRRLADAVHRGGALFGMQLVHGGRLARAEVSGFTSVAPSPVAATVIDGDLPLELDAADAADLVERFGAAARRSVRAGADVISIHAAHGYLISQFLSPRTNLRADRYGDPAVFLREVIAAVRAAVPGTTVGVRVSAYEGVPDGLGVDETVQILDRAGAGGLDFIDVSAGCYEAGQWITPTGELPAGLHAVAARGFADLGPPVGVAGRIADGATAEHVLRDEGADFITVGRALHADPSWTAKILRGEPPRPCIACNYCADMLRTGEPVGCTVNPEAHEALPAAPAPDGEQPDVLVVGAGPAGLEAACRSAALGRRTRIVDRSDHLGGTFALAAGLHEYPEYHRIVDWYAGRLDRLGVLVELGTEVAPGDLAGQDEDLVIMATGLPGLVPDVPGAGLPRVRELTAWLDGGLCAPLDSEYVVWGADRDGAAVADHLAARGVRVVLVGAGDEPAEDVGPRAKLLPLARLRADAGVEFLPNATIESIEPDAVHVRTFAGRRVISGTGPVLVSLGPDGSGAPIQAARAAAPGKTVTPVGAAAGHGGWTAIAVRHAAETVITARPTEPRRHDESQRKGNHP</sequence>
<comment type="caution">
    <text evidence="13">The sequence shown here is derived from an EMBL/GenBank/DDBJ whole genome shotgun (WGS) entry which is preliminary data.</text>
</comment>
<dbReference type="GO" id="GO:0016491">
    <property type="term" value="F:oxidoreductase activity"/>
    <property type="evidence" value="ECO:0007669"/>
    <property type="project" value="UniProtKB-KW"/>
</dbReference>
<dbReference type="CDD" id="cd02803">
    <property type="entry name" value="OYE_like_FMN_family"/>
    <property type="match status" value="1"/>
</dbReference>
<organism evidence="13 14">
    <name type="scientific">Actinomadura rubrisoli</name>
    <dbReference type="NCBI Taxonomy" id="2530368"/>
    <lineage>
        <taxon>Bacteria</taxon>
        <taxon>Bacillati</taxon>
        <taxon>Actinomycetota</taxon>
        <taxon>Actinomycetes</taxon>
        <taxon>Streptosporangiales</taxon>
        <taxon>Thermomonosporaceae</taxon>
        <taxon>Actinomadura</taxon>
    </lineage>
</organism>
<reference evidence="13 14" key="1">
    <citation type="submission" date="2019-03" db="EMBL/GenBank/DDBJ databases">
        <title>Draft genome sequences of novel Actinobacteria.</title>
        <authorList>
            <person name="Sahin N."/>
            <person name="Ay H."/>
            <person name="Saygin H."/>
        </authorList>
    </citation>
    <scope>NUCLEOTIDE SEQUENCE [LARGE SCALE GENOMIC DNA]</scope>
    <source>
        <strain evidence="13 14">H3C3</strain>
    </source>
</reference>
<dbReference type="PRINTS" id="PR00411">
    <property type="entry name" value="PNDRDTASEI"/>
</dbReference>
<evidence type="ECO:0000259" key="12">
    <source>
        <dbReference type="Pfam" id="PF07992"/>
    </source>
</evidence>
<comment type="similarity">
    <text evidence="3">In the N-terminal section; belongs to the NADH:flavin oxidoreductase/NADH oxidase family.</text>
</comment>
<evidence type="ECO:0000256" key="10">
    <source>
        <dbReference type="SAM" id="MobiDB-lite"/>
    </source>
</evidence>
<comment type="cofactor">
    <cofactor evidence="1">
        <name>FMN</name>
        <dbReference type="ChEBI" id="CHEBI:58210"/>
    </cofactor>
</comment>
<comment type="cofactor">
    <cofactor evidence="2">
        <name>[4Fe-4S] cluster</name>
        <dbReference type="ChEBI" id="CHEBI:49883"/>
    </cofactor>
</comment>
<dbReference type="InterPro" id="IPR023753">
    <property type="entry name" value="FAD/NAD-binding_dom"/>
</dbReference>
<dbReference type="InterPro" id="IPR013785">
    <property type="entry name" value="Aldolase_TIM"/>
</dbReference>
<dbReference type="Gene3D" id="3.50.50.60">
    <property type="entry name" value="FAD/NAD(P)-binding domain"/>
    <property type="match status" value="1"/>
</dbReference>
<keyword evidence="14" id="KW-1185">Reference proteome</keyword>
<dbReference type="GO" id="GO:0046872">
    <property type="term" value="F:metal ion binding"/>
    <property type="evidence" value="ECO:0007669"/>
    <property type="project" value="UniProtKB-KW"/>
</dbReference>
<evidence type="ECO:0000259" key="11">
    <source>
        <dbReference type="Pfam" id="PF00724"/>
    </source>
</evidence>
<dbReference type="RefSeq" id="WP_131889233.1">
    <property type="nucleotide sequence ID" value="NZ_SMKU01000007.1"/>
</dbReference>
<feature type="domain" description="FAD/NAD(P)-binding" evidence="12">
    <location>
        <begin position="380"/>
        <end position="581"/>
    </location>
</feature>
<dbReference type="PANTHER" id="PTHR42917:SF2">
    <property type="entry name" value="2,4-DIENOYL-COA REDUCTASE [(2E)-ENOYL-COA-PRODUCING]"/>
    <property type="match status" value="1"/>
</dbReference>
<evidence type="ECO:0000256" key="9">
    <source>
        <dbReference type="ARBA" id="ARBA00023014"/>
    </source>
</evidence>
<keyword evidence="6" id="KW-0479">Metal-binding</keyword>
<evidence type="ECO:0000256" key="5">
    <source>
        <dbReference type="ARBA" id="ARBA00022643"/>
    </source>
</evidence>
<evidence type="ECO:0000313" key="14">
    <source>
        <dbReference type="Proteomes" id="UP000294513"/>
    </source>
</evidence>
<keyword evidence="8" id="KW-0408">Iron</keyword>
<gene>
    <name evidence="13" type="ORF">E1298_03285</name>
</gene>
<feature type="region of interest" description="Disordered" evidence="10">
    <location>
        <begin position="643"/>
        <end position="663"/>
    </location>
</feature>
<evidence type="ECO:0000313" key="13">
    <source>
        <dbReference type="EMBL" id="TDD96307.1"/>
    </source>
</evidence>
<dbReference type="InterPro" id="IPR036188">
    <property type="entry name" value="FAD/NAD-bd_sf"/>
</dbReference>
<accession>A0A4V6PF93</accession>
<protein>
    <submittedName>
        <fullName evidence="13">FAD-dependent oxidoreductase</fullName>
    </submittedName>
</protein>
<keyword evidence="7" id="KW-0560">Oxidoreductase</keyword>
<dbReference type="EMBL" id="SMKU01000007">
    <property type="protein sequence ID" value="TDD96307.1"/>
    <property type="molecule type" value="Genomic_DNA"/>
</dbReference>
<dbReference type="Gene3D" id="3.40.50.720">
    <property type="entry name" value="NAD(P)-binding Rossmann-like Domain"/>
    <property type="match status" value="1"/>
</dbReference>
<dbReference type="PRINTS" id="PR00368">
    <property type="entry name" value="FADPNR"/>
</dbReference>
<evidence type="ECO:0000256" key="8">
    <source>
        <dbReference type="ARBA" id="ARBA00023004"/>
    </source>
</evidence>
<evidence type="ECO:0000256" key="3">
    <source>
        <dbReference type="ARBA" id="ARBA00011048"/>
    </source>
</evidence>
<dbReference type="GO" id="GO:0051536">
    <property type="term" value="F:iron-sulfur cluster binding"/>
    <property type="evidence" value="ECO:0007669"/>
    <property type="project" value="UniProtKB-KW"/>
</dbReference>
<dbReference type="InterPro" id="IPR001155">
    <property type="entry name" value="OxRdtase_FMN_N"/>
</dbReference>
<dbReference type="AlphaFoldDB" id="A0A4V6PF93"/>
<evidence type="ECO:0000256" key="2">
    <source>
        <dbReference type="ARBA" id="ARBA00001966"/>
    </source>
</evidence>
<name>A0A4V6PF93_9ACTN</name>
<dbReference type="Proteomes" id="UP000294513">
    <property type="component" value="Unassembled WGS sequence"/>
</dbReference>
<evidence type="ECO:0000256" key="7">
    <source>
        <dbReference type="ARBA" id="ARBA00023002"/>
    </source>
</evidence>
<keyword evidence="4" id="KW-0285">Flavoprotein</keyword>
<dbReference type="SUPFAM" id="SSF51905">
    <property type="entry name" value="FAD/NAD(P)-binding domain"/>
    <property type="match status" value="1"/>
</dbReference>
<proteinExistence type="inferred from homology"/>
<evidence type="ECO:0000256" key="1">
    <source>
        <dbReference type="ARBA" id="ARBA00001917"/>
    </source>
</evidence>
<dbReference type="InterPro" id="IPR051793">
    <property type="entry name" value="NADH:flavin_oxidoreductase"/>
</dbReference>
<dbReference type="Pfam" id="PF07992">
    <property type="entry name" value="Pyr_redox_2"/>
    <property type="match status" value="1"/>
</dbReference>
<dbReference type="SUPFAM" id="SSF51395">
    <property type="entry name" value="FMN-linked oxidoreductases"/>
    <property type="match status" value="1"/>
</dbReference>
<keyword evidence="9" id="KW-0411">Iron-sulfur</keyword>
<dbReference type="Pfam" id="PF00724">
    <property type="entry name" value="Oxidored_FMN"/>
    <property type="match status" value="1"/>
</dbReference>